<geneLocation type="mitochondrion" evidence="9"/>
<dbReference type="GO" id="GO:0003677">
    <property type="term" value="F:DNA binding"/>
    <property type="evidence" value="ECO:0007669"/>
    <property type="project" value="InterPro"/>
</dbReference>
<evidence type="ECO:0000256" key="7">
    <source>
        <dbReference type="ARBA" id="ARBA00048552"/>
    </source>
</evidence>
<dbReference type="GeneID" id="65338500"/>
<dbReference type="EMBL" id="MT114157">
    <property type="protein sequence ID" value="QPZ51089.1"/>
    <property type="molecule type" value="Genomic_DNA"/>
</dbReference>
<dbReference type="PANTHER" id="PTHR10102">
    <property type="entry name" value="DNA-DIRECTED RNA POLYMERASE, MITOCHONDRIAL"/>
    <property type="match status" value="1"/>
</dbReference>
<sequence length="134" mass="15848">MNSRKQTQSIIPNIIHSLNANHLINLINNAIKEKFFPIINIHDCFGTHPNKMEILEYKVKKEFILLYTKDKFINTFHKRLIQAIKDNQFKIIEIKDNKFVENNDKNNSLLKIPSIPKLGKLDLEKIIKSKYLIY</sequence>
<dbReference type="InterPro" id="IPR046950">
    <property type="entry name" value="DNA-dir_Rpol_C_phage-type"/>
</dbReference>
<dbReference type="PANTHER" id="PTHR10102:SF0">
    <property type="entry name" value="DNA-DIRECTED RNA POLYMERASE, MITOCHONDRIAL"/>
    <property type="match status" value="1"/>
</dbReference>
<dbReference type="GO" id="GO:0003899">
    <property type="term" value="F:DNA-directed RNA polymerase activity"/>
    <property type="evidence" value="ECO:0007669"/>
    <property type="project" value="UniProtKB-EC"/>
</dbReference>
<evidence type="ECO:0000256" key="4">
    <source>
        <dbReference type="ARBA" id="ARBA00022679"/>
    </source>
</evidence>
<name>A0A7T3PCP8_9AGAR</name>
<evidence type="ECO:0000313" key="9">
    <source>
        <dbReference type="EMBL" id="QPZ51089.1"/>
    </source>
</evidence>
<evidence type="ECO:0000256" key="5">
    <source>
        <dbReference type="ARBA" id="ARBA00022695"/>
    </source>
</evidence>
<keyword evidence="3" id="KW-0240">DNA-directed RNA polymerase</keyword>
<evidence type="ECO:0000256" key="2">
    <source>
        <dbReference type="ARBA" id="ARBA00012418"/>
    </source>
</evidence>
<dbReference type="EC" id="2.7.7.6" evidence="2"/>
<dbReference type="RefSeq" id="YP_010130187.1">
    <property type="nucleotide sequence ID" value="NC_056336.1"/>
</dbReference>
<dbReference type="AlphaFoldDB" id="A0A7T3PCP8"/>
<proteinExistence type="inferred from homology"/>
<accession>A0A7T3PCP8</accession>
<protein>
    <recommendedName>
        <fullName evidence="2">DNA-directed RNA polymerase</fullName>
        <ecNumber evidence="2">2.7.7.6</ecNumber>
    </recommendedName>
</protein>
<dbReference type="InterPro" id="IPR002092">
    <property type="entry name" value="DNA-dir_Rpol_phage-type"/>
</dbReference>
<evidence type="ECO:0000256" key="3">
    <source>
        <dbReference type="ARBA" id="ARBA00022478"/>
    </source>
</evidence>
<dbReference type="InterPro" id="IPR043502">
    <property type="entry name" value="DNA/RNA_pol_sf"/>
</dbReference>
<dbReference type="GO" id="GO:0006390">
    <property type="term" value="P:mitochondrial transcription"/>
    <property type="evidence" value="ECO:0007669"/>
    <property type="project" value="TreeGrafter"/>
</dbReference>
<evidence type="ECO:0000259" key="8">
    <source>
        <dbReference type="Pfam" id="PF00940"/>
    </source>
</evidence>
<evidence type="ECO:0000256" key="1">
    <source>
        <dbReference type="ARBA" id="ARBA00009493"/>
    </source>
</evidence>
<keyword evidence="5" id="KW-0548">Nucleotidyltransferase</keyword>
<keyword evidence="9" id="KW-0496">Mitochondrion</keyword>
<organism evidence="9">
    <name type="scientific">Clavaria fumosa</name>
    <dbReference type="NCBI Taxonomy" id="264083"/>
    <lineage>
        <taxon>Eukaryota</taxon>
        <taxon>Fungi</taxon>
        <taxon>Dikarya</taxon>
        <taxon>Basidiomycota</taxon>
        <taxon>Agaricomycotina</taxon>
        <taxon>Agaricomycetes</taxon>
        <taxon>Agaricomycetidae</taxon>
        <taxon>Agaricales</taxon>
        <taxon>Clavariineae</taxon>
        <taxon>Clavariaceae</taxon>
        <taxon>Clavaria</taxon>
    </lineage>
</organism>
<evidence type="ECO:0000256" key="6">
    <source>
        <dbReference type="ARBA" id="ARBA00023163"/>
    </source>
</evidence>
<dbReference type="Pfam" id="PF00940">
    <property type="entry name" value="RNA_pol"/>
    <property type="match status" value="1"/>
</dbReference>
<comment type="catalytic activity">
    <reaction evidence="7">
        <text>RNA(n) + a ribonucleoside 5'-triphosphate = RNA(n+1) + diphosphate</text>
        <dbReference type="Rhea" id="RHEA:21248"/>
        <dbReference type="Rhea" id="RHEA-COMP:14527"/>
        <dbReference type="Rhea" id="RHEA-COMP:17342"/>
        <dbReference type="ChEBI" id="CHEBI:33019"/>
        <dbReference type="ChEBI" id="CHEBI:61557"/>
        <dbReference type="ChEBI" id="CHEBI:140395"/>
        <dbReference type="EC" id="2.7.7.6"/>
    </reaction>
</comment>
<dbReference type="SUPFAM" id="SSF56672">
    <property type="entry name" value="DNA/RNA polymerases"/>
    <property type="match status" value="1"/>
</dbReference>
<keyword evidence="6" id="KW-0804">Transcription</keyword>
<comment type="similarity">
    <text evidence="1">Belongs to the phage and mitochondrial RNA polymerase family.</text>
</comment>
<dbReference type="Gene3D" id="3.30.70.370">
    <property type="match status" value="1"/>
</dbReference>
<gene>
    <name evidence="9" type="primary">orf134</name>
</gene>
<reference evidence="9" key="1">
    <citation type="journal article" date="2020" name="IMA Fungus">
        <title>The 256 kb mitochondrial genome of Clavaria fumosa is the largest among phylum Basidiomycota and is rich in introns and intronic ORFs.</title>
        <authorList>
            <person name="Wang X."/>
            <person name="Wang Y."/>
            <person name="Yao W."/>
            <person name="Shen J."/>
            <person name="Chen M."/>
            <person name="Gao M."/>
            <person name="Ren J."/>
            <person name="Li Q."/>
            <person name="Liu N."/>
        </authorList>
    </citation>
    <scope>NUCLEOTIDE SEQUENCE</scope>
</reference>
<keyword evidence="4" id="KW-0808">Transferase</keyword>
<feature type="domain" description="DNA-directed RNA polymerase C-terminal" evidence="8">
    <location>
        <begin position="1"/>
        <end position="133"/>
    </location>
</feature>
<dbReference type="GO" id="GO:0034245">
    <property type="term" value="C:mitochondrial DNA-directed RNA polymerase complex"/>
    <property type="evidence" value="ECO:0007669"/>
    <property type="project" value="TreeGrafter"/>
</dbReference>